<accession>A0A822XLQ3</accession>
<evidence type="ECO:0000313" key="2">
    <source>
        <dbReference type="Proteomes" id="UP000607653"/>
    </source>
</evidence>
<keyword evidence="2" id="KW-1185">Reference proteome</keyword>
<sequence>MVIGVMKHWQTEYLTKNFIVKILLGRSDPIVEFSFYSLFLFFFPSVDFLYDVASL</sequence>
<organism evidence="1 2">
    <name type="scientific">Nelumbo nucifera</name>
    <name type="common">Sacred lotus</name>
    <dbReference type="NCBI Taxonomy" id="4432"/>
    <lineage>
        <taxon>Eukaryota</taxon>
        <taxon>Viridiplantae</taxon>
        <taxon>Streptophyta</taxon>
        <taxon>Embryophyta</taxon>
        <taxon>Tracheophyta</taxon>
        <taxon>Spermatophyta</taxon>
        <taxon>Magnoliopsida</taxon>
        <taxon>Proteales</taxon>
        <taxon>Nelumbonaceae</taxon>
        <taxon>Nelumbo</taxon>
    </lineage>
</organism>
<dbReference type="AlphaFoldDB" id="A0A822XLQ3"/>
<protein>
    <submittedName>
        <fullName evidence="1">Uncharacterized protein</fullName>
    </submittedName>
</protein>
<reference evidence="1 2" key="1">
    <citation type="journal article" date="2020" name="Mol. Biol. Evol.">
        <title>Distinct Expression and Methylation Patterns for Genes with Different Fates following a Single Whole-Genome Duplication in Flowering Plants.</title>
        <authorList>
            <person name="Shi T."/>
            <person name="Rahmani R.S."/>
            <person name="Gugger P.F."/>
            <person name="Wang M."/>
            <person name="Li H."/>
            <person name="Zhang Y."/>
            <person name="Li Z."/>
            <person name="Wang Q."/>
            <person name="Van de Peer Y."/>
            <person name="Marchal K."/>
            <person name="Chen J."/>
        </authorList>
    </citation>
    <scope>NUCLEOTIDE SEQUENCE [LARGE SCALE GENOMIC DNA]</scope>
    <source>
        <tissue evidence="1">Leaf</tissue>
    </source>
</reference>
<evidence type="ECO:0000313" key="1">
    <source>
        <dbReference type="EMBL" id="DAD19989.1"/>
    </source>
</evidence>
<comment type="caution">
    <text evidence="1">The sequence shown here is derived from an EMBL/GenBank/DDBJ whole genome shotgun (WGS) entry which is preliminary data.</text>
</comment>
<dbReference type="Proteomes" id="UP000607653">
    <property type="component" value="Unassembled WGS sequence"/>
</dbReference>
<dbReference type="EMBL" id="DUZY01000001">
    <property type="protein sequence ID" value="DAD19989.1"/>
    <property type="molecule type" value="Genomic_DNA"/>
</dbReference>
<proteinExistence type="predicted"/>
<name>A0A822XLQ3_NELNU</name>
<gene>
    <name evidence="1" type="ORF">HUJ06_021452</name>
</gene>